<dbReference type="PANTHER" id="PTHR44051:SF8">
    <property type="entry name" value="GLUTATHIONE S-TRANSFERASE GSTA"/>
    <property type="match status" value="1"/>
</dbReference>
<comment type="similarity">
    <text evidence="1 2">Belongs to the GST superfamily.</text>
</comment>
<dbReference type="InterPro" id="IPR040079">
    <property type="entry name" value="Glutathione_S-Trfase"/>
</dbReference>
<dbReference type="Pfam" id="PF00043">
    <property type="entry name" value="GST_C"/>
    <property type="match status" value="1"/>
</dbReference>
<dbReference type="Gene3D" id="1.20.1050.10">
    <property type="match status" value="1"/>
</dbReference>
<dbReference type="PROSITE" id="PS50404">
    <property type="entry name" value="GST_NTER"/>
    <property type="match status" value="1"/>
</dbReference>
<dbReference type="SFLD" id="SFLDG01151">
    <property type="entry name" value="Main.2:_Nu-like"/>
    <property type="match status" value="1"/>
</dbReference>
<dbReference type="Proteomes" id="UP000053789">
    <property type="component" value="Unassembled WGS sequence"/>
</dbReference>
<evidence type="ECO:0000259" key="4">
    <source>
        <dbReference type="PROSITE" id="PS50405"/>
    </source>
</evidence>
<dbReference type="Pfam" id="PF02798">
    <property type="entry name" value="GST_N"/>
    <property type="match status" value="1"/>
</dbReference>
<proteinExistence type="inferred from homology"/>
<dbReference type="SUPFAM" id="SSF52833">
    <property type="entry name" value="Thioredoxin-like"/>
    <property type="match status" value="1"/>
</dbReference>
<dbReference type="SFLD" id="SFLDS00019">
    <property type="entry name" value="Glutathione_Transferase_(cytos"/>
    <property type="match status" value="1"/>
</dbReference>
<protein>
    <recommendedName>
        <fullName evidence="7">Glutathione S-transferase</fullName>
    </recommendedName>
</protein>
<organism evidence="5 6">
    <name type="scientific">Cladophialophora bantiana (strain ATCC 10958 / CBS 173.52 / CDC B-1940 / NIH 8579)</name>
    <name type="common">Xylohypha bantiana</name>
    <dbReference type="NCBI Taxonomy" id="1442370"/>
    <lineage>
        <taxon>Eukaryota</taxon>
        <taxon>Fungi</taxon>
        <taxon>Dikarya</taxon>
        <taxon>Ascomycota</taxon>
        <taxon>Pezizomycotina</taxon>
        <taxon>Eurotiomycetes</taxon>
        <taxon>Chaetothyriomycetidae</taxon>
        <taxon>Chaetothyriales</taxon>
        <taxon>Herpotrichiellaceae</taxon>
        <taxon>Cladophialophora</taxon>
    </lineage>
</organism>
<dbReference type="SUPFAM" id="SSF47616">
    <property type="entry name" value="GST C-terminal domain-like"/>
    <property type="match status" value="1"/>
</dbReference>
<feature type="domain" description="GST C-terminal" evidence="4">
    <location>
        <begin position="95"/>
        <end position="223"/>
    </location>
</feature>
<reference evidence="5" key="1">
    <citation type="submission" date="2015-01" db="EMBL/GenBank/DDBJ databases">
        <title>The Genome Sequence of Cladophialophora bantiana CBS 173.52.</title>
        <authorList>
            <consortium name="The Broad Institute Genomics Platform"/>
            <person name="Cuomo C."/>
            <person name="de Hoog S."/>
            <person name="Gorbushina A."/>
            <person name="Stielow B."/>
            <person name="Teixiera M."/>
            <person name="Abouelleil A."/>
            <person name="Chapman S.B."/>
            <person name="Priest M."/>
            <person name="Young S.K."/>
            <person name="Wortman J."/>
            <person name="Nusbaum C."/>
            <person name="Birren B."/>
        </authorList>
    </citation>
    <scope>NUCLEOTIDE SEQUENCE [LARGE SCALE GENOMIC DNA]</scope>
    <source>
        <strain evidence="5">CBS 173.52</strain>
    </source>
</reference>
<evidence type="ECO:0008006" key="7">
    <source>
        <dbReference type="Google" id="ProtNLM"/>
    </source>
</evidence>
<dbReference type="PROSITE" id="PS50405">
    <property type="entry name" value="GST_CTER"/>
    <property type="match status" value="1"/>
</dbReference>
<dbReference type="GeneID" id="27699622"/>
<evidence type="ECO:0000313" key="5">
    <source>
        <dbReference type="EMBL" id="KIW92845.1"/>
    </source>
</evidence>
<accession>A0A0D2HPR7</accession>
<feature type="domain" description="GST N-terminal" evidence="3">
    <location>
        <begin position="7"/>
        <end position="88"/>
    </location>
</feature>
<dbReference type="PANTHER" id="PTHR44051">
    <property type="entry name" value="GLUTATHIONE S-TRANSFERASE-RELATED"/>
    <property type="match status" value="1"/>
</dbReference>
<evidence type="ECO:0000259" key="3">
    <source>
        <dbReference type="PROSITE" id="PS50404"/>
    </source>
</evidence>
<dbReference type="HOGENOM" id="CLU_011226_14_0_1"/>
<name>A0A0D2HPR7_CLAB1</name>
<dbReference type="InterPro" id="IPR036249">
    <property type="entry name" value="Thioredoxin-like_sf"/>
</dbReference>
<dbReference type="SFLD" id="SFLDG00358">
    <property type="entry name" value="Main_(cytGST)"/>
    <property type="match status" value="1"/>
</dbReference>
<dbReference type="AlphaFoldDB" id="A0A0D2HPR7"/>
<gene>
    <name evidence="5" type="ORF">Z519_06694</name>
</gene>
<dbReference type="VEuPathDB" id="FungiDB:Z519_06694"/>
<dbReference type="Gene3D" id="3.40.30.10">
    <property type="entry name" value="Glutaredoxin"/>
    <property type="match status" value="1"/>
</dbReference>
<dbReference type="OrthoDB" id="422574at2759"/>
<dbReference type="InterPro" id="IPR004046">
    <property type="entry name" value="GST_C"/>
</dbReference>
<dbReference type="InterPro" id="IPR010987">
    <property type="entry name" value="Glutathione-S-Trfase_C-like"/>
</dbReference>
<sequence>MSGPPPYHNLTLYTFGTPNGHKSSITMEELGLQYTIEVVDISKNVQKEDWFLAINPNGRIPALKDGDMRVFESGAIMLYLTDHYDKDHKISYPHGSREYYEMVSWLMWQMGGLGPGQAEHFRAMAGVYSAYGINRYVNETRRLIDVLESRLKSYDWLAGEKYTIADIASYAWLRSAFLLLDIDVRQWPGLEKWIKRIGERSAVQKGINIPASSRTVEEMAQLFKSMRDKVDAMKNTDKHDS</sequence>
<dbReference type="EMBL" id="KN846988">
    <property type="protein sequence ID" value="KIW92845.1"/>
    <property type="molecule type" value="Genomic_DNA"/>
</dbReference>
<evidence type="ECO:0000256" key="2">
    <source>
        <dbReference type="RuleBase" id="RU003494"/>
    </source>
</evidence>
<keyword evidence="6" id="KW-1185">Reference proteome</keyword>
<dbReference type="RefSeq" id="XP_016619514.1">
    <property type="nucleotide sequence ID" value="XM_016764432.1"/>
</dbReference>
<evidence type="ECO:0000256" key="1">
    <source>
        <dbReference type="ARBA" id="ARBA00007409"/>
    </source>
</evidence>
<dbReference type="InterPro" id="IPR036282">
    <property type="entry name" value="Glutathione-S-Trfase_C_sf"/>
</dbReference>
<evidence type="ECO:0000313" key="6">
    <source>
        <dbReference type="Proteomes" id="UP000053789"/>
    </source>
</evidence>
<dbReference type="InterPro" id="IPR004045">
    <property type="entry name" value="Glutathione_S-Trfase_N"/>
</dbReference>
<dbReference type="CDD" id="cd03048">
    <property type="entry name" value="GST_N_Ure2p_like"/>
    <property type="match status" value="1"/>
</dbReference>